<organism evidence="8 9">
    <name type="scientific">Magnusiomyces paraingens</name>
    <dbReference type="NCBI Taxonomy" id="2606893"/>
    <lineage>
        <taxon>Eukaryota</taxon>
        <taxon>Fungi</taxon>
        <taxon>Dikarya</taxon>
        <taxon>Ascomycota</taxon>
        <taxon>Saccharomycotina</taxon>
        <taxon>Dipodascomycetes</taxon>
        <taxon>Dipodascales</taxon>
        <taxon>Dipodascaceae</taxon>
        <taxon>Magnusiomyces</taxon>
    </lineage>
</organism>
<comment type="cofactor">
    <cofactor evidence="6">
        <name>Zn(2+)</name>
        <dbReference type="ChEBI" id="CHEBI:29105"/>
    </cofactor>
    <text evidence="6">Binds 1 zinc ion per subunit.</text>
</comment>
<dbReference type="PANTHER" id="PTHR22726">
    <property type="entry name" value="METALLOENDOPEPTIDASE OMA1"/>
    <property type="match status" value="1"/>
</dbReference>
<evidence type="ECO:0000259" key="7">
    <source>
        <dbReference type="Pfam" id="PF01435"/>
    </source>
</evidence>
<dbReference type="GO" id="GO:0006515">
    <property type="term" value="P:protein quality control for misfolded or incompletely synthesized proteins"/>
    <property type="evidence" value="ECO:0007669"/>
    <property type="project" value="TreeGrafter"/>
</dbReference>
<dbReference type="GO" id="GO:0004222">
    <property type="term" value="F:metalloendopeptidase activity"/>
    <property type="evidence" value="ECO:0007669"/>
    <property type="project" value="InterPro"/>
</dbReference>
<dbReference type="RefSeq" id="XP_031855392.1">
    <property type="nucleotide sequence ID" value="XM_031999501.1"/>
</dbReference>
<reference evidence="8 9" key="1">
    <citation type="submission" date="2019-09" db="EMBL/GenBank/DDBJ databases">
        <authorList>
            <person name="Brejova B."/>
        </authorList>
    </citation>
    <scope>NUCLEOTIDE SEQUENCE [LARGE SCALE GENOMIC DNA]</scope>
</reference>
<name>A0A5E8BZM9_9ASCO</name>
<dbReference type="GO" id="GO:0005743">
    <property type="term" value="C:mitochondrial inner membrane"/>
    <property type="evidence" value="ECO:0007669"/>
    <property type="project" value="TreeGrafter"/>
</dbReference>
<dbReference type="PANTHER" id="PTHR22726:SF1">
    <property type="entry name" value="METALLOENDOPEPTIDASE OMA1, MITOCHONDRIAL"/>
    <property type="match status" value="1"/>
</dbReference>
<evidence type="ECO:0000313" key="8">
    <source>
        <dbReference type="EMBL" id="VVT56075.1"/>
    </source>
</evidence>
<keyword evidence="1 6" id="KW-0645">Protease</keyword>
<dbReference type="GeneID" id="43583601"/>
<comment type="similarity">
    <text evidence="6">Belongs to the peptidase M48 family.</text>
</comment>
<dbReference type="Gene3D" id="3.30.2010.10">
    <property type="entry name" value="Metalloproteases ('zincins'), catalytic domain"/>
    <property type="match status" value="1"/>
</dbReference>
<protein>
    <recommendedName>
        <fullName evidence="7">Peptidase M48 domain-containing protein</fullName>
    </recommendedName>
</protein>
<dbReference type="InterPro" id="IPR051156">
    <property type="entry name" value="Mito/Outer_Membr_Metalloprot"/>
</dbReference>
<evidence type="ECO:0000256" key="6">
    <source>
        <dbReference type="RuleBase" id="RU003983"/>
    </source>
</evidence>
<dbReference type="EMBL" id="CABVLU010000004">
    <property type="protein sequence ID" value="VVT56075.1"/>
    <property type="molecule type" value="Genomic_DNA"/>
</dbReference>
<evidence type="ECO:0000256" key="2">
    <source>
        <dbReference type="ARBA" id="ARBA00022723"/>
    </source>
</evidence>
<gene>
    <name evidence="8" type="ORF">SAPINGB_P004786</name>
</gene>
<sequence>MFRFSKTFLKYRPYSTYRTFNNNHGQISNYKSFWNRHWKSISVVSLGLTVFVSSHLERTPISNRLRLMIVPKSLEEAIGEQGYREVLQQYRGNILPDNHEITIRVKSVMNRLIKASGMDEQMDWRIHVVHDPNAPPNAFVLPSGKVFVFTSILPIAGGNDGLATILSHELSHVLLRHTAESLGKEPFFIIANMILLYAFSIRLDTLTKLLLELPSSRNHEKEADYAGLMILARACFSVNEAVSFWERMLQYETTKQSGEVPEFLSTHPATQHRITNMKEWIPQAEEEQRSVDCDEYRRFKSFKNFFEM</sequence>
<evidence type="ECO:0000313" key="9">
    <source>
        <dbReference type="Proteomes" id="UP000398389"/>
    </source>
</evidence>
<dbReference type="AlphaFoldDB" id="A0A5E8BZM9"/>
<evidence type="ECO:0000256" key="3">
    <source>
        <dbReference type="ARBA" id="ARBA00022801"/>
    </source>
</evidence>
<evidence type="ECO:0000256" key="4">
    <source>
        <dbReference type="ARBA" id="ARBA00022833"/>
    </source>
</evidence>
<dbReference type="OrthoDB" id="7464992at2759"/>
<dbReference type="GO" id="GO:0034982">
    <property type="term" value="P:mitochondrial protein processing"/>
    <property type="evidence" value="ECO:0007669"/>
    <property type="project" value="TreeGrafter"/>
</dbReference>
<keyword evidence="4 6" id="KW-0862">Zinc</keyword>
<evidence type="ECO:0000256" key="5">
    <source>
        <dbReference type="ARBA" id="ARBA00023049"/>
    </source>
</evidence>
<accession>A0A5E8BZM9</accession>
<dbReference type="GO" id="GO:0046872">
    <property type="term" value="F:metal ion binding"/>
    <property type="evidence" value="ECO:0007669"/>
    <property type="project" value="UniProtKB-KW"/>
</dbReference>
<dbReference type="Pfam" id="PF01435">
    <property type="entry name" value="Peptidase_M48"/>
    <property type="match status" value="1"/>
</dbReference>
<dbReference type="Proteomes" id="UP000398389">
    <property type="component" value="Unassembled WGS sequence"/>
</dbReference>
<keyword evidence="5 6" id="KW-0482">Metalloprotease</keyword>
<keyword evidence="3 6" id="KW-0378">Hydrolase</keyword>
<keyword evidence="9" id="KW-1185">Reference proteome</keyword>
<keyword evidence="2" id="KW-0479">Metal-binding</keyword>
<feature type="domain" description="Peptidase M48" evidence="7">
    <location>
        <begin position="104"/>
        <end position="280"/>
    </location>
</feature>
<evidence type="ECO:0000256" key="1">
    <source>
        <dbReference type="ARBA" id="ARBA00022670"/>
    </source>
</evidence>
<proteinExistence type="inferred from homology"/>
<dbReference type="CDD" id="cd07331">
    <property type="entry name" value="M48C_Oma1_like"/>
    <property type="match status" value="1"/>
</dbReference>
<dbReference type="InterPro" id="IPR001915">
    <property type="entry name" value="Peptidase_M48"/>
</dbReference>